<gene>
    <name evidence="3" type="ORF">Q4Q50_17330</name>
</gene>
<dbReference type="EMBL" id="JAUOES010000023">
    <property type="protein sequence ID" value="MDT3282040.1"/>
    <property type="molecule type" value="Genomic_DNA"/>
</dbReference>
<protein>
    <submittedName>
        <fullName evidence="3">NACHT domain-containing protein</fullName>
    </submittedName>
</protein>
<dbReference type="InterPro" id="IPR027417">
    <property type="entry name" value="P-loop_NTPase"/>
</dbReference>
<name>A0ABU3G321_9GAMM</name>
<evidence type="ECO:0000313" key="3">
    <source>
        <dbReference type="EMBL" id="MDT3282040.1"/>
    </source>
</evidence>
<dbReference type="InterPro" id="IPR007111">
    <property type="entry name" value="NACHT_NTPase"/>
</dbReference>
<reference evidence="3 4" key="1">
    <citation type="submission" date="2023-07" db="EMBL/GenBank/DDBJ databases">
        <title>Novel Shewanella species isolated from Baltic Sea sediments.</title>
        <authorList>
            <person name="Martin-Rodriguez A.J."/>
        </authorList>
    </citation>
    <scope>NUCLEOTIDE SEQUENCE [LARGE SCALE GENOMIC DNA]</scope>
    <source>
        <strain evidence="3 4">SP2S1-2</strain>
    </source>
</reference>
<proteinExistence type="predicted"/>
<evidence type="ECO:0000259" key="2">
    <source>
        <dbReference type="Pfam" id="PF05729"/>
    </source>
</evidence>
<dbReference type="Proteomes" id="UP001249505">
    <property type="component" value="Unassembled WGS sequence"/>
</dbReference>
<evidence type="ECO:0000313" key="4">
    <source>
        <dbReference type="Proteomes" id="UP001249505"/>
    </source>
</evidence>
<accession>A0ABU3G321</accession>
<dbReference type="PANTHER" id="PTHR46844:SF1">
    <property type="entry name" value="SLR5058 PROTEIN"/>
    <property type="match status" value="1"/>
</dbReference>
<feature type="coiled-coil region" evidence="1">
    <location>
        <begin position="572"/>
        <end position="599"/>
    </location>
</feature>
<keyword evidence="1" id="KW-0175">Coiled coil</keyword>
<sequence length="607" mass="70399">MDSIETATAAAIKNVAGKEAEALTNFLKKKINNKWQEHVGERELIKYQSKIIGYLYFFTINNPDQKTYIDDIYVPINIETAQGNKFKVESLLSRGRGFSAVSGVAGHGKSTFLRHLMRTLIVDELSEQIPIFFELKYFKDDRIEIQLCEWLNQCGLQVDISFVTKLLREGRFTVLLDAFDELPSDLMDICEQRIVQFCQNYENINLIVTTRPNLQISRNSLGNHYQMVDLDRMQVKKILEQVCESKADAINATSAIFSSSFASGAIKTPILAVLVSLTYKRWKSIPKTMSEFYNRVFNTLLSIHDNTKSGKQIRREIKTNLEDVQILSVVNNLSYYLTIDEKYNFTKFDFDDVCLKSLKNQSFESSELDAVFKCLKSACNILVKDGFDEYKYIHRSFQEFYAAKYITSLHHSKKKVFYSKCLSDNSFGLRMREVIKFLCEIDEVYMYEFYIIPYLLQNKCIAPYKYLDIYSLREINFTHLVEIIIESKSVALGGRLIETSYSNLFIYILLLGEDVIDEISEQVDILLCKNDLSIINEKLVPSHTTHRQLNMYPAKNIVELYYSDDKFIQKVCRALEEELSDAETELDRKLDKISNKTEEDVDDVYNL</sequence>
<dbReference type="RefSeq" id="WP_126491708.1">
    <property type="nucleotide sequence ID" value="NZ_JAUOES010000023.1"/>
</dbReference>
<evidence type="ECO:0000256" key="1">
    <source>
        <dbReference type="SAM" id="Coils"/>
    </source>
</evidence>
<keyword evidence="4" id="KW-1185">Reference proteome</keyword>
<dbReference type="PANTHER" id="PTHR46844">
    <property type="entry name" value="SLR5058 PROTEIN"/>
    <property type="match status" value="1"/>
</dbReference>
<dbReference type="Pfam" id="PF05729">
    <property type="entry name" value="NACHT"/>
    <property type="match status" value="1"/>
</dbReference>
<organism evidence="3 4">
    <name type="scientific">Shewanella scandinavica</name>
    <dbReference type="NCBI Taxonomy" id="3063538"/>
    <lineage>
        <taxon>Bacteria</taxon>
        <taxon>Pseudomonadati</taxon>
        <taxon>Pseudomonadota</taxon>
        <taxon>Gammaproteobacteria</taxon>
        <taxon>Alteromonadales</taxon>
        <taxon>Shewanellaceae</taxon>
        <taxon>Shewanella</taxon>
    </lineage>
</organism>
<dbReference type="SUPFAM" id="SSF52540">
    <property type="entry name" value="P-loop containing nucleoside triphosphate hydrolases"/>
    <property type="match status" value="1"/>
</dbReference>
<feature type="domain" description="NACHT" evidence="2">
    <location>
        <begin position="100"/>
        <end position="242"/>
    </location>
</feature>
<dbReference type="Gene3D" id="3.40.50.300">
    <property type="entry name" value="P-loop containing nucleotide triphosphate hydrolases"/>
    <property type="match status" value="1"/>
</dbReference>
<comment type="caution">
    <text evidence="3">The sequence shown here is derived from an EMBL/GenBank/DDBJ whole genome shotgun (WGS) entry which is preliminary data.</text>
</comment>